<dbReference type="RefSeq" id="WP_184028362.1">
    <property type="nucleotide sequence ID" value="NZ_JACHFN010000006.1"/>
</dbReference>
<dbReference type="AlphaFoldDB" id="A0A7W8LQ60"/>
<gene>
    <name evidence="1" type="ORF">HNQ09_001924</name>
</gene>
<name>A0A7W8LQ60_9DEIO</name>
<dbReference type="Proteomes" id="UP000525389">
    <property type="component" value="Unassembled WGS sequence"/>
</dbReference>
<protein>
    <recommendedName>
        <fullName evidence="3">Right-handed parallel beta-helix repeat-containing protein</fullName>
    </recommendedName>
</protein>
<proteinExistence type="predicted"/>
<organism evidence="1 2">
    <name type="scientific">Deinococcus budaensis</name>
    <dbReference type="NCBI Taxonomy" id="1665626"/>
    <lineage>
        <taxon>Bacteria</taxon>
        <taxon>Thermotogati</taxon>
        <taxon>Deinococcota</taxon>
        <taxon>Deinococci</taxon>
        <taxon>Deinococcales</taxon>
        <taxon>Deinococcaceae</taxon>
        <taxon>Deinococcus</taxon>
    </lineage>
</organism>
<sequence>MADELLFLTLHPTLGIKVKRPAADIVALGLGYYRLTGDPATFTYEREWVPPAGTPAANPADDAAAEKYRPRGGRLPLGTRPAPIVVVPPAPTERAVRERDPSKIPWGVAVDVPDQPFSGMDPRIKFLTDGSVELIGNFRQPNADRPAVRVNTGRKVRIRRSNLLGYGREGGGAHVIRHGARLDLENVILFSGNPNVDGHYPGRSVAVEGFIDYRELHCEHYGTGGVYLQGWRGSNAAGEGFYQGYSYFHNIDGRKSAGPGLWRSSAVVDTGFKVANQFQLAQCYGMKHSLAEYTELWVDVNGGYVEDAGSYYQSSGFEVGGIGHGHVWREFMVRGCWAYDPFYDGTQYTFCGVPYSGGGGLAGDALFASPTGTALPSFITFEDYLVTAGANYATGIGAGHDNTLRRGKVIRSGYVAAPLRADGKSRIGRNHLALQISDYTNWVGNPSYWYNNHAEDMYLQYTAITSDGKTVMGNGYDVATGEREPGKKHTELRVTRVNTPATLEDEAAAEAEMRERWKAAGVVIGCVK</sequence>
<keyword evidence="2" id="KW-1185">Reference proteome</keyword>
<comment type="caution">
    <text evidence="1">The sequence shown here is derived from an EMBL/GenBank/DDBJ whole genome shotgun (WGS) entry which is preliminary data.</text>
</comment>
<dbReference type="EMBL" id="JACHFN010000006">
    <property type="protein sequence ID" value="MBB5234486.1"/>
    <property type="molecule type" value="Genomic_DNA"/>
</dbReference>
<evidence type="ECO:0000313" key="2">
    <source>
        <dbReference type="Proteomes" id="UP000525389"/>
    </source>
</evidence>
<reference evidence="1 2" key="1">
    <citation type="submission" date="2020-08" db="EMBL/GenBank/DDBJ databases">
        <title>Genomic Encyclopedia of Type Strains, Phase IV (KMG-IV): sequencing the most valuable type-strain genomes for metagenomic binning, comparative biology and taxonomic classification.</title>
        <authorList>
            <person name="Goeker M."/>
        </authorList>
    </citation>
    <scope>NUCLEOTIDE SEQUENCE [LARGE SCALE GENOMIC DNA]</scope>
    <source>
        <strain evidence="1 2">DSM 101791</strain>
    </source>
</reference>
<evidence type="ECO:0000313" key="1">
    <source>
        <dbReference type="EMBL" id="MBB5234486.1"/>
    </source>
</evidence>
<accession>A0A7W8LQ60</accession>
<evidence type="ECO:0008006" key="3">
    <source>
        <dbReference type="Google" id="ProtNLM"/>
    </source>
</evidence>